<organism evidence="2 3">
    <name type="scientific">Nitzschia inconspicua</name>
    <dbReference type="NCBI Taxonomy" id="303405"/>
    <lineage>
        <taxon>Eukaryota</taxon>
        <taxon>Sar</taxon>
        <taxon>Stramenopiles</taxon>
        <taxon>Ochrophyta</taxon>
        <taxon>Bacillariophyta</taxon>
        <taxon>Bacillariophyceae</taxon>
        <taxon>Bacillariophycidae</taxon>
        <taxon>Bacillariales</taxon>
        <taxon>Bacillariaceae</taxon>
        <taxon>Nitzschia</taxon>
    </lineage>
</organism>
<feature type="compositionally biased region" description="Polar residues" evidence="1">
    <location>
        <begin position="148"/>
        <end position="165"/>
    </location>
</feature>
<evidence type="ECO:0000256" key="1">
    <source>
        <dbReference type="SAM" id="MobiDB-lite"/>
    </source>
</evidence>
<protein>
    <submittedName>
        <fullName evidence="2">Uncharacterized protein</fullName>
    </submittedName>
</protein>
<evidence type="ECO:0000313" key="3">
    <source>
        <dbReference type="Proteomes" id="UP000693970"/>
    </source>
</evidence>
<feature type="region of interest" description="Disordered" evidence="1">
    <location>
        <begin position="107"/>
        <end position="199"/>
    </location>
</feature>
<feature type="region of interest" description="Disordered" evidence="1">
    <location>
        <begin position="56"/>
        <end position="78"/>
    </location>
</feature>
<keyword evidence="3" id="KW-1185">Reference proteome</keyword>
<dbReference type="Proteomes" id="UP000693970">
    <property type="component" value="Unassembled WGS sequence"/>
</dbReference>
<feature type="compositionally biased region" description="Acidic residues" evidence="1">
    <location>
        <begin position="116"/>
        <end position="131"/>
    </location>
</feature>
<feature type="compositionally biased region" description="Basic and acidic residues" evidence="1">
    <location>
        <begin position="63"/>
        <end position="78"/>
    </location>
</feature>
<reference evidence="2" key="1">
    <citation type="journal article" date="2021" name="Sci. Rep.">
        <title>Diploid genomic architecture of Nitzschia inconspicua, an elite biomass production diatom.</title>
        <authorList>
            <person name="Oliver A."/>
            <person name="Podell S."/>
            <person name="Pinowska A."/>
            <person name="Traller J.C."/>
            <person name="Smith S.R."/>
            <person name="McClure R."/>
            <person name="Beliaev A."/>
            <person name="Bohutskyi P."/>
            <person name="Hill E.A."/>
            <person name="Rabines A."/>
            <person name="Zheng H."/>
            <person name="Allen L.Z."/>
            <person name="Kuo A."/>
            <person name="Grigoriev I.V."/>
            <person name="Allen A.E."/>
            <person name="Hazlebeck D."/>
            <person name="Allen E.E."/>
        </authorList>
    </citation>
    <scope>NUCLEOTIDE SEQUENCE</scope>
    <source>
        <strain evidence="2">Hildebrandi</strain>
    </source>
</reference>
<name>A0A9K3LH71_9STRA</name>
<gene>
    <name evidence="2" type="ORF">IV203_025609</name>
</gene>
<sequence>MGQGKRWSSEESAHLAEEWIHALEGVGEVKVKGTSQDGNEFWGKVLEEFGRKAPANAAPGTYLKRENKGGETRPPIENHFRDMIQRDCTKFNSSPRKAWLLLKSHRAFLPPTPPPPDEDIEEIEDDEDSDPPSDTVQALFTTPKVATASDTSGDSDVQPSMQPSKQRSRGPGYDVKKTKALKKQEEYRGKNAQDSTGIP</sequence>
<accession>A0A9K3LH71</accession>
<dbReference type="EMBL" id="JAGRRH010000012">
    <property type="protein sequence ID" value="KAG7361943.1"/>
    <property type="molecule type" value="Genomic_DNA"/>
</dbReference>
<evidence type="ECO:0000313" key="2">
    <source>
        <dbReference type="EMBL" id="KAG7361943.1"/>
    </source>
</evidence>
<feature type="compositionally biased region" description="Basic and acidic residues" evidence="1">
    <location>
        <begin position="174"/>
        <end position="191"/>
    </location>
</feature>
<proteinExistence type="predicted"/>
<reference evidence="2" key="2">
    <citation type="submission" date="2021-04" db="EMBL/GenBank/DDBJ databases">
        <authorList>
            <person name="Podell S."/>
        </authorList>
    </citation>
    <scope>NUCLEOTIDE SEQUENCE</scope>
    <source>
        <strain evidence="2">Hildebrandi</strain>
    </source>
</reference>
<dbReference type="AlphaFoldDB" id="A0A9K3LH71"/>
<comment type="caution">
    <text evidence="2">The sequence shown here is derived from an EMBL/GenBank/DDBJ whole genome shotgun (WGS) entry which is preliminary data.</text>
</comment>